<keyword evidence="2" id="KW-1185">Reference proteome</keyword>
<dbReference type="SUPFAM" id="SSF50939">
    <property type="entry name" value="Sialidases"/>
    <property type="match status" value="1"/>
</dbReference>
<name>A0ABY7YMR5_9HYPH</name>
<accession>A0ABY7YMR5</accession>
<protein>
    <submittedName>
        <fullName evidence="1">Sialidase family protein</fullName>
    </submittedName>
</protein>
<gene>
    <name evidence="1" type="ORF">PSQ19_18800</name>
</gene>
<reference evidence="1 2" key="1">
    <citation type="submission" date="2023-02" db="EMBL/GenBank/DDBJ databases">
        <title>Devosia algicola sp. nov., isolated from the phycosphere of marine algae.</title>
        <authorList>
            <person name="Kim J.M."/>
            <person name="Lee J.K."/>
            <person name="Choi B.J."/>
            <person name="Bayburt H."/>
            <person name="Jeon C.O."/>
        </authorList>
    </citation>
    <scope>NUCLEOTIDE SEQUENCE [LARGE SCALE GENOMIC DNA]</scope>
    <source>
        <strain evidence="1 2">G20-9</strain>
    </source>
</reference>
<dbReference type="InterPro" id="IPR036278">
    <property type="entry name" value="Sialidase_sf"/>
</dbReference>
<dbReference type="CDD" id="cd15482">
    <property type="entry name" value="Sialidase_non-viral"/>
    <property type="match status" value="1"/>
</dbReference>
<dbReference type="Gene3D" id="2.120.10.10">
    <property type="match status" value="1"/>
</dbReference>
<proteinExistence type="predicted"/>
<sequence>MWVDRDAFPDKPLFNPETEGCLPMAILLARSQDDGRTWSPFSQVPLPDELGPPSLTNPLMIMPDGTWLLSIETNKTYLDAGPWMQKAVFVRSKDQGNNWSAPFDVAVDPTGNIFNWDLRCAVAADGQIASFAWTYDKPANHYLNIHRRVTTDGGRSWSAPQDLGFTDQAGRPAVLLDGRVLLPWVDRFDRASIQMRVAENINAPFLLTSEISLHDQGDPNPQAAATGELLAEMGLWNFGLPYAEATPDGGAMVCYYAGTPDAMCLHWVRLSP</sequence>
<evidence type="ECO:0000313" key="2">
    <source>
        <dbReference type="Proteomes" id="UP001220530"/>
    </source>
</evidence>
<dbReference type="EMBL" id="CP118246">
    <property type="protein sequence ID" value="WDR02600.1"/>
    <property type="molecule type" value="Genomic_DNA"/>
</dbReference>
<organism evidence="1 2">
    <name type="scientific">Devosia algicola</name>
    <dbReference type="NCBI Taxonomy" id="3026418"/>
    <lineage>
        <taxon>Bacteria</taxon>
        <taxon>Pseudomonadati</taxon>
        <taxon>Pseudomonadota</taxon>
        <taxon>Alphaproteobacteria</taxon>
        <taxon>Hyphomicrobiales</taxon>
        <taxon>Devosiaceae</taxon>
        <taxon>Devosia</taxon>
    </lineage>
</organism>
<dbReference type="RefSeq" id="WP_282219002.1">
    <property type="nucleotide sequence ID" value="NZ_CP118246.1"/>
</dbReference>
<dbReference type="Proteomes" id="UP001220530">
    <property type="component" value="Chromosome"/>
</dbReference>
<evidence type="ECO:0000313" key="1">
    <source>
        <dbReference type="EMBL" id="WDR02600.1"/>
    </source>
</evidence>